<keyword evidence="3" id="KW-1185">Reference proteome</keyword>
<evidence type="ECO:0000313" key="3">
    <source>
        <dbReference type="Proteomes" id="UP001549122"/>
    </source>
</evidence>
<reference evidence="2 3" key="1">
    <citation type="submission" date="2024-06" db="EMBL/GenBank/DDBJ databases">
        <title>Genomic Encyclopedia of Type Strains, Phase IV (KMG-IV): sequencing the most valuable type-strain genomes for metagenomic binning, comparative biology and taxonomic classification.</title>
        <authorList>
            <person name="Goeker M."/>
        </authorList>
    </citation>
    <scope>NUCLEOTIDE SEQUENCE [LARGE SCALE GENOMIC DNA]</scope>
    <source>
        <strain evidence="2 3">DSM 28303</strain>
    </source>
</reference>
<dbReference type="GO" id="GO:0018577">
    <property type="term" value="F:catechol 2,3-dioxygenase activity"/>
    <property type="evidence" value="ECO:0007669"/>
    <property type="project" value="UniProtKB-EC"/>
</dbReference>
<comment type="caution">
    <text evidence="2">The sequence shown here is derived from an EMBL/GenBank/DDBJ whole genome shotgun (WGS) entry which is preliminary data.</text>
</comment>
<organism evidence="2 3">
    <name type="scientific">Streptococcus rupicaprae</name>
    <dbReference type="NCBI Taxonomy" id="759619"/>
    <lineage>
        <taxon>Bacteria</taxon>
        <taxon>Bacillati</taxon>
        <taxon>Bacillota</taxon>
        <taxon>Bacilli</taxon>
        <taxon>Lactobacillales</taxon>
        <taxon>Streptococcaceae</taxon>
        <taxon>Streptococcus</taxon>
    </lineage>
</organism>
<dbReference type="InterPro" id="IPR037523">
    <property type="entry name" value="VOC_core"/>
</dbReference>
<dbReference type="Proteomes" id="UP001549122">
    <property type="component" value="Unassembled WGS sequence"/>
</dbReference>
<dbReference type="SUPFAM" id="SSF54593">
    <property type="entry name" value="Glyoxalase/Bleomycin resistance protein/Dihydroxybiphenyl dioxygenase"/>
    <property type="match status" value="2"/>
</dbReference>
<proteinExistence type="predicted"/>
<evidence type="ECO:0000259" key="1">
    <source>
        <dbReference type="PROSITE" id="PS51819"/>
    </source>
</evidence>
<gene>
    <name evidence="2" type="ORF">ABID29_001616</name>
</gene>
<name>A0ABV2FIV7_9STRE</name>
<protein>
    <submittedName>
        <fullName evidence="2">Catechol 2,3-dioxygenase</fullName>
        <ecNumber evidence="2">1.13.11.2</ecNumber>
    </submittedName>
</protein>
<dbReference type="InterPro" id="IPR029068">
    <property type="entry name" value="Glyas_Bleomycin-R_OHBP_Dase"/>
</dbReference>
<dbReference type="EC" id="1.13.11.2" evidence="2"/>
<dbReference type="EMBL" id="JBEPLO010000017">
    <property type="protein sequence ID" value="MET3558491.1"/>
    <property type="molecule type" value="Genomic_DNA"/>
</dbReference>
<dbReference type="InterPro" id="IPR004360">
    <property type="entry name" value="Glyas_Fos-R_dOase_dom"/>
</dbReference>
<dbReference type="PROSITE" id="PS51819">
    <property type="entry name" value="VOC"/>
    <property type="match status" value="1"/>
</dbReference>
<dbReference type="Gene3D" id="3.10.180.10">
    <property type="entry name" value="2,3-Dihydroxybiphenyl 1,2-Dioxygenase, domain 1"/>
    <property type="match status" value="2"/>
</dbReference>
<feature type="domain" description="VOC" evidence="1">
    <location>
        <begin position="8"/>
        <end position="123"/>
    </location>
</feature>
<dbReference type="RefSeq" id="WP_354365634.1">
    <property type="nucleotide sequence ID" value="NZ_JBEPLO010000017.1"/>
</dbReference>
<dbReference type="PANTHER" id="PTHR43279">
    <property type="entry name" value="CATECHOL-2,3-DIOXYGENASE"/>
    <property type="match status" value="1"/>
</dbReference>
<keyword evidence="2" id="KW-0560">Oxidoreductase</keyword>
<dbReference type="Pfam" id="PF00903">
    <property type="entry name" value="Glyoxalase"/>
    <property type="match status" value="1"/>
</dbReference>
<accession>A0ABV2FIV7</accession>
<evidence type="ECO:0000313" key="2">
    <source>
        <dbReference type="EMBL" id="MET3558491.1"/>
    </source>
</evidence>
<dbReference type="PANTHER" id="PTHR43279:SF1">
    <property type="entry name" value="CATECHOL-2,3-DIOXYGENASE"/>
    <property type="match status" value="1"/>
</dbReference>
<sequence length="279" mass="31565">MLYQSDFELGHVALNVFDLEKQVLFYQQVLGMTVFSSSETEAILGVGTLELVRLIKTEDQTMPSKASGLYHLAILLPSREALSQIFRHFLINKIPLIGGADHGYSEALYLQDPEGNGLEIYRDLPQEAWDIHPDGKIIGKTESLDERGLFELTDFSGPYRMPEGTRMGHVHLQSPSSQKSSDQFQDVLGVADKFSIPTGAWLASGTYHHHLAVNEWEGPNLLKRREGMRGLAYYSIDFDRETDYKLCLLRAKRAGWDIQLEQQAAFITDQDGIKVRLNY</sequence>